<gene>
    <name evidence="2" type="ORF">HZ995_15095</name>
</gene>
<dbReference type="EMBL" id="CP060010">
    <property type="protein sequence ID" value="QTN35772.1"/>
    <property type="molecule type" value="Genomic_DNA"/>
</dbReference>
<accession>A0A975I794</accession>
<name>A0A975I794_9RHOB</name>
<dbReference type="AlphaFoldDB" id="A0A975I794"/>
<organism evidence="2 3">
    <name type="scientific">Cognatishimia activa</name>
    <dbReference type="NCBI Taxonomy" id="1715691"/>
    <lineage>
        <taxon>Bacteria</taxon>
        <taxon>Pseudomonadati</taxon>
        <taxon>Pseudomonadota</taxon>
        <taxon>Alphaproteobacteria</taxon>
        <taxon>Rhodobacterales</taxon>
        <taxon>Paracoccaceae</taxon>
        <taxon>Cognatishimia</taxon>
    </lineage>
</organism>
<sequence length="361" mass="39632">MSERTRDHNLNSIPTWVPPYAVRYLAHTEKGVSIRELARHSKCHASTIMRQIRRVESRRDDPLIDSALAALSARVSPTKPPLSATETIGMDGHVVDPPASDETLDAAALEVLTGLSHSGAILAVAQDLDKAVVMREGLNGQSERTAVTDRAVAEAMALKDWISCKSGGRVARYVITPQGRAALQRLLARRENSATGFQEAQAEFETQPQARQVGRVRFHSSEGPMAVLARRRDKDGTPYLSRELVRAGERLREDFELAHLEPGLTQDWSHFLTPTQTTKSSRSPASGPATARARVTAALETLGDGLSDVVLRCCCHMDGMEATEKHLGWPARSGKVVLRIALTRLAEHYRNCDPEVGDLIW</sequence>
<evidence type="ECO:0000313" key="2">
    <source>
        <dbReference type="EMBL" id="QTN35772.1"/>
    </source>
</evidence>
<dbReference type="Pfam" id="PF20057">
    <property type="entry name" value="DUF6456"/>
    <property type="match status" value="1"/>
</dbReference>
<protein>
    <submittedName>
        <fullName evidence="2">Helix-turn-helix domain-containing protein</fullName>
    </submittedName>
</protein>
<dbReference type="InterPro" id="IPR045599">
    <property type="entry name" value="DUF6456"/>
</dbReference>
<dbReference type="RefSeq" id="WP_209356475.1">
    <property type="nucleotide sequence ID" value="NZ_CP060010.1"/>
</dbReference>
<feature type="domain" description="DUF6456" evidence="1">
    <location>
        <begin position="216"/>
        <end position="350"/>
    </location>
</feature>
<dbReference type="Proteomes" id="UP000665026">
    <property type="component" value="Chromosome"/>
</dbReference>
<evidence type="ECO:0000313" key="3">
    <source>
        <dbReference type="Proteomes" id="UP000665026"/>
    </source>
</evidence>
<dbReference type="KEGG" id="cact:HZ995_15095"/>
<reference evidence="2" key="1">
    <citation type="submission" date="2020-07" db="EMBL/GenBank/DDBJ databases">
        <title>Genome sequences of bacteria associated with the marine, planktonic diatom Thalassiosira profunda strain ECT2AJA-044.</title>
        <authorList>
            <person name="Gargas C.B."/>
            <person name="Roberts W.R."/>
            <person name="Alverson A.J."/>
        </authorList>
    </citation>
    <scope>NUCLEOTIDE SEQUENCE</scope>
    <source>
        <strain evidence="2">ECT2AJA-044</strain>
    </source>
</reference>
<proteinExistence type="predicted"/>
<evidence type="ECO:0000259" key="1">
    <source>
        <dbReference type="Pfam" id="PF20057"/>
    </source>
</evidence>